<accession>A0A7R9QDV9</accession>
<evidence type="ECO:0000313" key="3">
    <source>
        <dbReference type="EMBL" id="CAD7642049.1"/>
    </source>
</evidence>
<feature type="chain" id="PRO_5036403787" description="TIL domain-containing protein" evidence="1">
    <location>
        <begin position="18"/>
        <end position="114"/>
    </location>
</feature>
<gene>
    <name evidence="3" type="ORF">OSB1V03_LOCUS18968</name>
</gene>
<evidence type="ECO:0000256" key="1">
    <source>
        <dbReference type="SAM" id="SignalP"/>
    </source>
</evidence>
<keyword evidence="4" id="KW-1185">Reference proteome</keyword>
<organism evidence="3">
    <name type="scientific">Medioppia subpectinata</name>
    <dbReference type="NCBI Taxonomy" id="1979941"/>
    <lineage>
        <taxon>Eukaryota</taxon>
        <taxon>Metazoa</taxon>
        <taxon>Ecdysozoa</taxon>
        <taxon>Arthropoda</taxon>
        <taxon>Chelicerata</taxon>
        <taxon>Arachnida</taxon>
        <taxon>Acari</taxon>
        <taxon>Acariformes</taxon>
        <taxon>Sarcoptiformes</taxon>
        <taxon>Oribatida</taxon>
        <taxon>Brachypylina</taxon>
        <taxon>Oppioidea</taxon>
        <taxon>Oppiidae</taxon>
        <taxon>Medioppia</taxon>
    </lineage>
</organism>
<dbReference type="Pfam" id="PF01826">
    <property type="entry name" value="TIL"/>
    <property type="match status" value="1"/>
</dbReference>
<keyword evidence="1" id="KW-0732">Signal</keyword>
<dbReference type="EMBL" id="CAJPIZ010026425">
    <property type="protein sequence ID" value="CAG2119018.1"/>
    <property type="molecule type" value="Genomic_DNA"/>
</dbReference>
<evidence type="ECO:0000259" key="2">
    <source>
        <dbReference type="Pfam" id="PF01826"/>
    </source>
</evidence>
<proteinExistence type="predicted"/>
<name>A0A7R9QDV9_9ACAR</name>
<feature type="signal peptide" evidence="1">
    <location>
        <begin position="1"/>
        <end position="17"/>
    </location>
</feature>
<dbReference type="InterPro" id="IPR036084">
    <property type="entry name" value="Ser_inhib-like_sf"/>
</dbReference>
<dbReference type="EMBL" id="OC881000">
    <property type="protein sequence ID" value="CAD7642049.1"/>
    <property type="molecule type" value="Genomic_DNA"/>
</dbReference>
<protein>
    <recommendedName>
        <fullName evidence="2">TIL domain-containing protein</fullName>
    </recommendedName>
</protein>
<dbReference type="SUPFAM" id="SSF57567">
    <property type="entry name" value="Serine protease inhibitors"/>
    <property type="match status" value="1"/>
</dbReference>
<dbReference type="Proteomes" id="UP000759131">
    <property type="component" value="Unassembled WGS sequence"/>
</dbReference>
<feature type="domain" description="TIL" evidence="2">
    <location>
        <begin position="56"/>
        <end position="103"/>
    </location>
</feature>
<reference evidence="3" key="1">
    <citation type="submission" date="2020-11" db="EMBL/GenBank/DDBJ databases">
        <authorList>
            <person name="Tran Van P."/>
        </authorList>
    </citation>
    <scope>NUCLEOTIDE SEQUENCE</scope>
</reference>
<feature type="non-terminal residue" evidence="3">
    <location>
        <position position="1"/>
    </location>
</feature>
<dbReference type="Gene3D" id="2.10.25.10">
    <property type="entry name" value="Laminin"/>
    <property type="match status" value="1"/>
</dbReference>
<evidence type="ECO:0000313" key="4">
    <source>
        <dbReference type="Proteomes" id="UP000759131"/>
    </source>
</evidence>
<dbReference type="AlphaFoldDB" id="A0A7R9QDV9"/>
<dbReference type="InterPro" id="IPR002919">
    <property type="entry name" value="TIL_dom"/>
</dbReference>
<sequence>MCFSTIFAICLSHLANSVSVLVSRIVSISCPHYCHNCEPFESCELFRNTEFYIAGTDCGKKCADRLNAKTLSYCDLNVRKPGCYCKTGYFRDWSYNCVRGNQCDKGRPAKGGKS</sequence>